<dbReference type="AlphaFoldDB" id="A0AAV9AA15"/>
<accession>A0AAV9AA15</accession>
<dbReference type="CDD" id="cd00028">
    <property type="entry name" value="B_lectin"/>
    <property type="match status" value="1"/>
</dbReference>
<dbReference type="SMART" id="SM00108">
    <property type="entry name" value="B_lectin"/>
    <property type="match status" value="1"/>
</dbReference>
<dbReference type="PROSITE" id="PS50948">
    <property type="entry name" value="PAN"/>
    <property type="match status" value="1"/>
</dbReference>
<dbReference type="InterPro" id="IPR000858">
    <property type="entry name" value="S_locus_glycoprot_dom"/>
</dbReference>
<dbReference type="PIRSF" id="PIRSF002686">
    <property type="entry name" value="SLG"/>
    <property type="match status" value="1"/>
</dbReference>
<keyword evidence="8" id="KW-1185">Reference proteome</keyword>
<dbReference type="GO" id="GO:0051707">
    <property type="term" value="P:response to other organism"/>
    <property type="evidence" value="ECO:0007669"/>
    <property type="project" value="UniProtKB-ARBA"/>
</dbReference>
<dbReference type="Pfam" id="PF08276">
    <property type="entry name" value="PAN_2"/>
    <property type="match status" value="1"/>
</dbReference>
<dbReference type="GO" id="GO:0048544">
    <property type="term" value="P:recognition of pollen"/>
    <property type="evidence" value="ECO:0007669"/>
    <property type="project" value="InterPro"/>
</dbReference>
<reference evidence="7" key="2">
    <citation type="submission" date="2023-06" db="EMBL/GenBank/DDBJ databases">
        <authorList>
            <person name="Ma L."/>
            <person name="Liu K.-W."/>
            <person name="Li Z."/>
            <person name="Hsiao Y.-Y."/>
            <person name="Qi Y."/>
            <person name="Fu T."/>
            <person name="Tang G."/>
            <person name="Zhang D."/>
            <person name="Sun W.-H."/>
            <person name="Liu D.-K."/>
            <person name="Li Y."/>
            <person name="Chen G.-Z."/>
            <person name="Liu X.-D."/>
            <person name="Liao X.-Y."/>
            <person name="Jiang Y.-T."/>
            <person name="Yu X."/>
            <person name="Hao Y."/>
            <person name="Huang J."/>
            <person name="Zhao X.-W."/>
            <person name="Ke S."/>
            <person name="Chen Y.-Y."/>
            <person name="Wu W.-L."/>
            <person name="Hsu J.-L."/>
            <person name="Lin Y.-F."/>
            <person name="Huang M.-D."/>
            <person name="Li C.-Y."/>
            <person name="Huang L."/>
            <person name="Wang Z.-W."/>
            <person name="Zhao X."/>
            <person name="Zhong W.-Y."/>
            <person name="Peng D.-H."/>
            <person name="Ahmad S."/>
            <person name="Lan S."/>
            <person name="Zhang J.-S."/>
            <person name="Tsai W.-C."/>
            <person name="Van De Peer Y."/>
            <person name="Liu Z.-J."/>
        </authorList>
    </citation>
    <scope>NUCLEOTIDE SEQUENCE</scope>
    <source>
        <strain evidence="7">SCP</strain>
        <tissue evidence="7">Leaves</tissue>
    </source>
</reference>
<evidence type="ECO:0000256" key="4">
    <source>
        <dbReference type="SAM" id="SignalP"/>
    </source>
</evidence>
<dbReference type="Proteomes" id="UP001179952">
    <property type="component" value="Unassembled WGS sequence"/>
</dbReference>
<name>A0AAV9AA15_ACOGR</name>
<dbReference type="SMART" id="SM00473">
    <property type="entry name" value="PAN_AP"/>
    <property type="match status" value="1"/>
</dbReference>
<sequence>MSQQWLLLALLSAFAAPSTAGDSMTATNSLSDGGGALVSSNELYKLDFFGPNNSNRRYLGIWYHKIQVQTIVWVANREHPILDRTGVLNFTENGTLVILDQTGTVFWSSSSATNTSSPVARLLDSGNLVLMDGAGDTNVFAWQSFDHPTDTHMPGMKFGWDLRTGLNRYLTSWKSADDPSPGDYTIMIDVHGWPQVLTRDLSVVTYRTGPWNGIRWNGVPKLTANSIYNYTYVSNNDEVYYMYQLSSDAVVARLFLDHSGVFERVVWDNGRQLWTKYLSGPNDMCDSYGLCGPYGLCETDTIPICNCLRGFSPKSPSDWNLREAKGGCVRNTKLGCGEGGDGFMKLSDVKVPDSSNATVDETMGFDECAKKCLMNCSCTAYATSNISSGIGCLNWFGDLIDSRTYPNGGQDLYVRLAASDLGMYIHLAMKQQP</sequence>
<comment type="caution">
    <text evidence="7">The sequence shown here is derived from an EMBL/GenBank/DDBJ whole genome shotgun (WGS) entry which is preliminary data.</text>
</comment>
<dbReference type="PANTHER" id="PTHR32444:SF247">
    <property type="entry name" value="OS01G0958200 PROTEIN"/>
    <property type="match status" value="1"/>
</dbReference>
<evidence type="ECO:0000256" key="2">
    <source>
        <dbReference type="ARBA" id="ARBA00022729"/>
    </source>
</evidence>
<gene>
    <name evidence="7" type="ORF">QJS04_geneDACA019033</name>
</gene>
<keyword evidence="7" id="KW-0418">Kinase</keyword>
<feature type="signal peptide" evidence="4">
    <location>
        <begin position="1"/>
        <end position="20"/>
    </location>
</feature>
<evidence type="ECO:0000256" key="1">
    <source>
        <dbReference type="ARBA" id="ARBA00003061"/>
    </source>
</evidence>
<keyword evidence="2 4" id="KW-0732">Signal</keyword>
<evidence type="ECO:0000259" key="5">
    <source>
        <dbReference type="PROSITE" id="PS50927"/>
    </source>
</evidence>
<comment type="function">
    <text evidence="1">Involved in sporophytic self-incompatibility system (the inability of flowering plants to achieve self-fertilization).</text>
</comment>
<feature type="domain" description="Apple" evidence="6">
    <location>
        <begin position="336"/>
        <end position="417"/>
    </location>
</feature>
<dbReference type="Gene3D" id="2.90.10.10">
    <property type="entry name" value="Bulb-type lectin domain"/>
    <property type="match status" value="1"/>
</dbReference>
<dbReference type="PROSITE" id="PS50927">
    <property type="entry name" value="BULB_LECTIN"/>
    <property type="match status" value="1"/>
</dbReference>
<dbReference type="PANTHER" id="PTHR32444">
    <property type="entry name" value="BULB-TYPE LECTIN DOMAIN-CONTAINING PROTEIN"/>
    <property type="match status" value="1"/>
</dbReference>
<evidence type="ECO:0000313" key="8">
    <source>
        <dbReference type="Proteomes" id="UP001179952"/>
    </source>
</evidence>
<protein>
    <submittedName>
        <fullName evidence="7">G-type lectin S-receptor-like serine/threonine-protein kinase</fullName>
    </submittedName>
</protein>
<dbReference type="Pfam" id="PF01453">
    <property type="entry name" value="B_lectin"/>
    <property type="match status" value="1"/>
</dbReference>
<organism evidence="7 8">
    <name type="scientific">Acorus gramineus</name>
    <name type="common">Dwarf sweet flag</name>
    <dbReference type="NCBI Taxonomy" id="55184"/>
    <lineage>
        <taxon>Eukaryota</taxon>
        <taxon>Viridiplantae</taxon>
        <taxon>Streptophyta</taxon>
        <taxon>Embryophyta</taxon>
        <taxon>Tracheophyta</taxon>
        <taxon>Spermatophyta</taxon>
        <taxon>Magnoliopsida</taxon>
        <taxon>Liliopsida</taxon>
        <taxon>Acoraceae</taxon>
        <taxon>Acorus</taxon>
    </lineage>
</organism>
<dbReference type="SUPFAM" id="SSF51110">
    <property type="entry name" value="alpha-D-mannose-specific plant lectins"/>
    <property type="match status" value="1"/>
</dbReference>
<dbReference type="Pfam" id="PF00954">
    <property type="entry name" value="S_locus_glycop"/>
    <property type="match status" value="1"/>
</dbReference>
<dbReference type="InterPro" id="IPR001480">
    <property type="entry name" value="Bulb-type_lectin_dom"/>
</dbReference>
<keyword evidence="3" id="KW-1015">Disulfide bond</keyword>
<evidence type="ECO:0000313" key="7">
    <source>
        <dbReference type="EMBL" id="KAK1261133.1"/>
    </source>
</evidence>
<dbReference type="InterPro" id="IPR003609">
    <property type="entry name" value="Pan_app"/>
</dbReference>
<dbReference type="InterPro" id="IPR036426">
    <property type="entry name" value="Bulb-type_lectin_dom_sf"/>
</dbReference>
<proteinExistence type="predicted"/>
<reference evidence="7" key="1">
    <citation type="journal article" date="2023" name="Nat. Commun.">
        <title>Diploid and tetraploid genomes of Acorus and the evolution of monocots.</title>
        <authorList>
            <person name="Ma L."/>
            <person name="Liu K.W."/>
            <person name="Li Z."/>
            <person name="Hsiao Y.Y."/>
            <person name="Qi Y."/>
            <person name="Fu T."/>
            <person name="Tang G.D."/>
            <person name="Zhang D."/>
            <person name="Sun W.H."/>
            <person name="Liu D.K."/>
            <person name="Li Y."/>
            <person name="Chen G.Z."/>
            <person name="Liu X.D."/>
            <person name="Liao X.Y."/>
            <person name="Jiang Y.T."/>
            <person name="Yu X."/>
            <person name="Hao Y."/>
            <person name="Huang J."/>
            <person name="Zhao X.W."/>
            <person name="Ke S."/>
            <person name="Chen Y.Y."/>
            <person name="Wu W.L."/>
            <person name="Hsu J.L."/>
            <person name="Lin Y.F."/>
            <person name="Huang M.D."/>
            <person name="Li C.Y."/>
            <person name="Huang L."/>
            <person name="Wang Z.W."/>
            <person name="Zhao X."/>
            <person name="Zhong W.Y."/>
            <person name="Peng D.H."/>
            <person name="Ahmad S."/>
            <person name="Lan S."/>
            <person name="Zhang J.S."/>
            <person name="Tsai W.C."/>
            <person name="Van de Peer Y."/>
            <person name="Liu Z.J."/>
        </authorList>
    </citation>
    <scope>NUCLEOTIDE SEQUENCE</scope>
    <source>
        <strain evidence="7">SCP</strain>
    </source>
</reference>
<dbReference type="InterPro" id="IPR035446">
    <property type="entry name" value="SLSG/EP1"/>
</dbReference>
<dbReference type="GO" id="GO:0016301">
    <property type="term" value="F:kinase activity"/>
    <property type="evidence" value="ECO:0007669"/>
    <property type="project" value="UniProtKB-KW"/>
</dbReference>
<dbReference type="FunFam" id="2.90.10.10:FF:000005">
    <property type="entry name" value="G-type lectin S-receptor-like serine/threonine-protein kinase"/>
    <property type="match status" value="1"/>
</dbReference>
<keyword evidence="7" id="KW-0808">Transferase</keyword>
<feature type="chain" id="PRO_5043631096" evidence="4">
    <location>
        <begin position="21"/>
        <end position="433"/>
    </location>
</feature>
<evidence type="ECO:0000259" key="6">
    <source>
        <dbReference type="PROSITE" id="PS50948"/>
    </source>
</evidence>
<evidence type="ECO:0000256" key="3">
    <source>
        <dbReference type="ARBA" id="ARBA00023157"/>
    </source>
</evidence>
<dbReference type="CDD" id="cd01098">
    <property type="entry name" value="PAN_AP_plant"/>
    <property type="match status" value="1"/>
</dbReference>
<dbReference type="EMBL" id="JAUJYN010000011">
    <property type="protein sequence ID" value="KAK1261133.1"/>
    <property type="molecule type" value="Genomic_DNA"/>
</dbReference>
<feature type="domain" description="Bulb-type lectin" evidence="5">
    <location>
        <begin position="21"/>
        <end position="143"/>
    </location>
</feature>